<evidence type="ECO:0000256" key="11">
    <source>
        <dbReference type="ARBA" id="ARBA00023136"/>
    </source>
</evidence>
<feature type="transmembrane region" description="Helical" evidence="23">
    <location>
        <begin position="179"/>
        <end position="212"/>
    </location>
</feature>
<dbReference type="GO" id="GO:0005886">
    <property type="term" value="C:plasma membrane"/>
    <property type="evidence" value="ECO:0007669"/>
    <property type="project" value="UniProtKB-SubCell"/>
</dbReference>
<feature type="transmembrane region" description="Helical" evidence="23">
    <location>
        <begin position="374"/>
        <end position="393"/>
    </location>
</feature>
<keyword evidence="10 23" id="KW-1133">Transmembrane helix</keyword>
<evidence type="ECO:0000256" key="20">
    <source>
        <dbReference type="ARBA" id="ARBA00049902"/>
    </source>
</evidence>
<keyword evidence="8" id="KW-0133">Cell shape</keyword>
<dbReference type="GO" id="GO:0009252">
    <property type="term" value="P:peptidoglycan biosynthetic process"/>
    <property type="evidence" value="ECO:0007669"/>
    <property type="project" value="UniProtKB-KW"/>
</dbReference>
<dbReference type="PANTHER" id="PTHR30474:SF2">
    <property type="entry name" value="PEPTIDOGLYCAN GLYCOSYLTRANSFERASE FTSW-RELATED"/>
    <property type="match status" value="1"/>
</dbReference>
<evidence type="ECO:0000256" key="23">
    <source>
        <dbReference type="SAM" id="Phobius"/>
    </source>
</evidence>
<keyword evidence="25" id="KW-1185">Reference proteome</keyword>
<keyword evidence="9" id="KW-0573">Peptidoglycan synthesis</keyword>
<feature type="transmembrane region" description="Helical" evidence="23">
    <location>
        <begin position="305"/>
        <end position="329"/>
    </location>
</feature>
<dbReference type="InterPro" id="IPR013437">
    <property type="entry name" value="FtsW"/>
</dbReference>
<evidence type="ECO:0000256" key="22">
    <source>
        <dbReference type="SAM" id="MobiDB-lite"/>
    </source>
</evidence>
<evidence type="ECO:0000256" key="10">
    <source>
        <dbReference type="ARBA" id="ARBA00022989"/>
    </source>
</evidence>
<evidence type="ECO:0000256" key="16">
    <source>
        <dbReference type="ARBA" id="ARBA00038053"/>
    </source>
</evidence>
<dbReference type="GO" id="GO:0008955">
    <property type="term" value="F:peptidoglycan glycosyltransferase activity"/>
    <property type="evidence" value="ECO:0007669"/>
    <property type="project" value="UniProtKB-EC"/>
</dbReference>
<feature type="compositionally biased region" description="Low complexity" evidence="22">
    <location>
        <begin position="437"/>
        <end position="455"/>
    </location>
</feature>
<evidence type="ECO:0000256" key="15">
    <source>
        <dbReference type="ARBA" id="ARBA00033270"/>
    </source>
</evidence>
<keyword evidence="11 23" id="KW-0472">Membrane</keyword>
<keyword evidence="5" id="KW-0328">Glycosyltransferase</keyword>
<dbReference type="PROSITE" id="PS00428">
    <property type="entry name" value="FTSW_RODA_SPOVE"/>
    <property type="match status" value="1"/>
</dbReference>
<comment type="function">
    <text evidence="21">Peptidoglycan polymerase that is essential for cell division.</text>
</comment>
<keyword evidence="7 23" id="KW-0812">Transmembrane</keyword>
<protein>
    <recommendedName>
        <fullName evidence="17">Probable peptidoglycan glycosyltransferase FtsW</fullName>
        <ecNumber evidence="19">2.4.99.28</ecNumber>
    </recommendedName>
    <alternativeName>
        <fullName evidence="18">Cell division protein FtsW</fullName>
    </alternativeName>
    <alternativeName>
        <fullName evidence="15">Cell wall polymerase</fullName>
    </alternativeName>
    <alternativeName>
        <fullName evidence="14">Peptidoglycan polymerase</fullName>
    </alternativeName>
</protein>
<dbReference type="Proteomes" id="UP000553209">
    <property type="component" value="Unassembled WGS sequence"/>
</dbReference>
<organism evidence="24 25">
    <name type="scientific">Nocardiopsis alborubida</name>
    <dbReference type="NCBI Taxonomy" id="146802"/>
    <lineage>
        <taxon>Bacteria</taxon>
        <taxon>Bacillati</taxon>
        <taxon>Actinomycetota</taxon>
        <taxon>Actinomycetes</taxon>
        <taxon>Streptosporangiales</taxon>
        <taxon>Nocardiopsidaceae</taxon>
        <taxon>Nocardiopsis</taxon>
    </lineage>
</organism>
<feature type="transmembrane region" description="Helical" evidence="23">
    <location>
        <begin position="80"/>
        <end position="98"/>
    </location>
</feature>
<evidence type="ECO:0000256" key="3">
    <source>
        <dbReference type="ARBA" id="ARBA00022475"/>
    </source>
</evidence>
<dbReference type="AlphaFoldDB" id="A0A7X6MDP7"/>
<sequence>MAATTAVPGATRSKVRAAAGGRERALWREWVRLLDRPLTSYYLILGTSVLLIALGLMMVLSSTMVNSIDETGSAFSMFQQQLVSAALGLPLMLLASHLPQRIFRLVGYPAMIVSAALLLLTVFQGVEVNGATRWLDLGGLVIQPSEPAKLAFALWGANILARKEELRELTEWRHLLIPLLPGCGLLVLLVLMGSNLSTGLVFLVTFLGLLWVVGAPGRLFGAMFGLVLGLAAIAIAIEPYRMARVTSFLDPEADPLGSGMQSLHSLYALGTGGILGVGIGESREKWGFLPFAESDFVFAIIGEEFGLIGTLLMLVLFGMLGYAGLRVAFRVKEPFPRLASFAIVAWIMGQAMINMGAVIGLLPVTGVPLPLVSYGGSSLVTTMVALGVLLALAKTEPEARKALEARGPSRVQRALSWLGLDNIAASVSNLGGAAASGRPTTARGPRTAGARGGRTTAKHRSGPVPAGDRPRRNRRR</sequence>
<dbReference type="Pfam" id="PF01098">
    <property type="entry name" value="FTSW_RODA_SPOVE"/>
    <property type="match status" value="1"/>
</dbReference>
<comment type="catalytic activity">
    <reaction evidence="20">
        <text>[GlcNAc-(1-&gt;4)-Mur2Ac(oyl-L-Ala-gamma-D-Glu-L-Lys-D-Ala-D-Ala)](n)-di-trans,octa-cis-undecaprenyl diphosphate + beta-D-GlcNAc-(1-&gt;4)-Mur2Ac(oyl-L-Ala-gamma-D-Glu-L-Lys-D-Ala-D-Ala)-di-trans,octa-cis-undecaprenyl diphosphate = [GlcNAc-(1-&gt;4)-Mur2Ac(oyl-L-Ala-gamma-D-Glu-L-Lys-D-Ala-D-Ala)](n+1)-di-trans,octa-cis-undecaprenyl diphosphate + di-trans,octa-cis-undecaprenyl diphosphate + H(+)</text>
        <dbReference type="Rhea" id="RHEA:23708"/>
        <dbReference type="Rhea" id="RHEA-COMP:9602"/>
        <dbReference type="Rhea" id="RHEA-COMP:9603"/>
        <dbReference type="ChEBI" id="CHEBI:15378"/>
        <dbReference type="ChEBI" id="CHEBI:58405"/>
        <dbReference type="ChEBI" id="CHEBI:60033"/>
        <dbReference type="ChEBI" id="CHEBI:78435"/>
        <dbReference type="EC" id="2.4.99.28"/>
    </reaction>
</comment>
<evidence type="ECO:0000256" key="18">
    <source>
        <dbReference type="ARBA" id="ARBA00041418"/>
    </source>
</evidence>
<evidence type="ECO:0000256" key="4">
    <source>
        <dbReference type="ARBA" id="ARBA00022618"/>
    </source>
</evidence>
<feature type="transmembrane region" description="Helical" evidence="23">
    <location>
        <begin position="341"/>
        <end position="362"/>
    </location>
</feature>
<keyword evidence="3" id="KW-1003">Cell membrane</keyword>
<dbReference type="PANTHER" id="PTHR30474">
    <property type="entry name" value="CELL CYCLE PROTEIN"/>
    <property type="match status" value="1"/>
</dbReference>
<evidence type="ECO:0000256" key="8">
    <source>
        <dbReference type="ARBA" id="ARBA00022960"/>
    </source>
</evidence>
<feature type="region of interest" description="Disordered" evidence="22">
    <location>
        <begin position="432"/>
        <end position="476"/>
    </location>
</feature>
<evidence type="ECO:0000256" key="9">
    <source>
        <dbReference type="ARBA" id="ARBA00022984"/>
    </source>
</evidence>
<dbReference type="NCBIfam" id="TIGR02614">
    <property type="entry name" value="ftsW"/>
    <property type="match status" value="1"/>
</dbReference>
<keyword evidence="13" id="KW-0961">Cell wall biogenesis/degradation</keyword>
<keyword evidence="6" id="KW-0808">Transferase</keyword>
<proteinExistence type="inferred from homology"/>
<evidence type="ECO:0000256" key="13">
    <source>
        <dbReference type="ARBA" id="ARBA00023316"/>
    </source>
</evidence>
<dbReference type="InterPro" id="IPR018365">
    <property type="entry name" value="Cell_cycle_FtsW-rel_CS"/>
</dbReference>
<feature type="transmembrane region" description="Helical" evidence="23">
    <location>
        <begin position="41"/>
        <end position="60"/>
    </location>
</feature>
<evidence type="ECO:0000256" key="17">
    <source>
        <dbReference type="ARBA" id="ARBA00041185"/>
    </source>
</evidence>
<dbReference type="EC" id="2.4.99.28" evidence="19"/>
<gene>
    <name evidence="24" type="primary">ftsW</name>
    <name evidence="24" type="ORF">HGB44_08645</name>
</gene>
<name>A0A7X6MDP7_9ACTN</name>
<evidence type="ECO:0000256" key="2">
    <source>
        <dbReference type="ARBA" id="ARBA00004752"/>
    </source>
</evidence>
<evidence type="ECO:0000256" key="21">
    <source>
        <dbReference type="ARBA" id="ARBA00049966"/>
    </source>
</evidence>
<keyword evidence="4" id="KW-0132">Cell division</keyword>
<dbReference type="GO" id="GO:0071555">
    <property type="term" value="P:cell wall organization"/>
    <property type="evidence" value="ECO:0007669"/>
    <property type="project" value="UniProtKB-KW"/>
</dbReference>
<comment type="subcellular location">
    <subcellularLocation>
        <location evidence="1">Cell membrane</location>
        <topology evidence="1">Multi-pass membrane protein</topology>
    </subcellularLocation>
</comment>
<comment type="pathway">
    <text evidence="2">Cell wall biogenesis; peptidoglycan biosynthesis.</text>
</comment>
<keyword evidence="12" id="KW-0131">Cell cycle</keyword>
<evidence type="ECO:0000256" key="5">
    <source>
        <dbReference type="ARBA" id="ARBA00022676"/>
    </source>
</evidence>
<feature type="transmembrane region" description="Helical" evidence="23">
    <location>
        <begin position="219"/>
        <end position="237"/>
    </location>
</feature>
<comment type="caution">
    <text evidence="24">The sequence shown here is derived from an EMBL/GenBank/DDBJ whole genome shotgun (WGS) entry which is preliminary data.</text>
</comment>
<evidence type="ECO:0000256" key="14">
    <source>
        <dbReference type="ARBA" id="ARBA00032370"/>
    </source>
</evidence>
<evidence type="ECO:0000256" key="12">
    <source>
        <dbReference type="ARBA" id="ARBA00023306"/>
    </source>
</evidence>
<evidence type="ECO:0000256" key="19">
    <source>
        <dbReference type="ARBA" id="ARBA00044770"/>
    </source>
</evidence>
<dbReference type="RefSeq" id="WP_061078484.1">
    <property type="nucleotide sequence ID" value="NZ_JAAXPG010000006.1"/>
</dbReference>
<dbReference type="GO" id="GO:0051301">
    <property type="term" value="P:cell division"/>
    <property type="evidence" value="ECO:0007669"/>
    <property type="project" value="UniProtKB-KW"/>
</dbReference>
<comment type="similarity">
    <text evidence="16">Belongs to the SEDS family. FtsW subfamily.</text>
</comment>
<accession>A0A7X6MDP7</accession>
<reference evidence="24 25" key="1">
    <citation type="submission" date="2020-04" db="EMBL/GenBank/DDBJ databases">
        <title>MicrobeNet Type strains.</title>
        <authorList>
            <person name="Nicholson A.C."/>
        </authorList>
    </citation>
    <scope>NUCLEOTIDE SEQUENCE [LARGE SCALE GENOMIC DNA]</scope>
    <source>
        <strain evidence="24 25">ATCC 23612</strain>
    </source>
</reference>
<evidence type="ECO:0000256" key="7">
    <source>
        <dbReference type="ARBA" id="ARBA00022692"/>
    </source>
</evidence>
<dbReference type="GO" id="GO:0008360">
    <property type="term" value="P:regulation of cell shape"/>
    <property type="evidence" value="ECO:0007669"/>
    <property type="project" value="UniProtKB-KW"/>
</dbReference>
<dbReference type="GO" id="GO:0032153">
    <property type="term" value="C:cell division site"/>
    <property type="evidence" value="ECO:0007669"/>
    <property type="project" value="TreeGrafter"/>
</dbReference>
<dbReference type="GO" id="GO:0015648">
    <property type="term" value="F:lipid-linked peptidoglycan transporter activity"/>
    <property type="evidence" value="ECO:0007669"/>
    <property type="project" value="TreeGrafter"/>
</dbReference>
<dbReference type="InterPro" id="IPR001182">
    <property type="entry name" value="FtsW/RodA"/>
</dbReference>
<evidence type="ECO:0000256" key="1">
    <source>
        <dbReference type="ARBA" id="ARBA00004651"/>
    </source>
</evidence>
<evidence type="ECO:0000313" key="24">
    <source>
        <dbReference type="EMBL" id="NKY97740.1"/>
    </source>
</evidence>
<evidence type="ECO:0000313" key="25">
    <source>
        <dbReference type="Proteomes" id="UP000553209"/>
    </source>
</evidence>
<dbReference type="EMBL" id="JAAXPG010000006">
    <property type="protein sequence ID" value="NKY97740.1"/>
    <property type="molecule type" value="Genomic_DNA"/>
</dbReference>
<feature type="transmembrane region" description="Helical" evidence="23">
    <location>
        <begin position="105"/>
        <end position="126"/>
    </location>
</feature>
<evidence type="ECO:0000256" key="6">
    <source>
        <dbReference type="ARBA" id="ARBA00022679"/>
    </source>
</evidence>